<proteinExistence type="predicted"/>
<name>A0AAD1U701_EUPCR</name>
<gene>
    <name evidence="2" type="ORF">ECRASSUSDP1_LOCUS3045</name>
</gene>
<sequence length="497" mass="57294">MEVRVNKNTKKLCLSQLSKPHFNLSKSLQREILAKLAPDKNKRFQVSNKMAPQFMQKYSLAQLPSRTICREEINDDIKDMINHNSESQKPKRSFLPKRTHKVLASHTHWPLVEANEAAMPDRKNDLKTPEFPILSDQIQSRRNFNSRKGIRKIGTIAEENLSNILSVNYEYSTPDKYMSPKFGSPSNHNLMDSQTSDNNNMLHIHLQNEIDGNNHEVSFDGKDIPPAELEENALQNESSNTDRIKGIIEFRKKEKSSEKRKRFSRELTSTTSNIASLNITQLKRTGGTNILHSFRNPGLPFKKFRIRKSNITNIDHNDPEIDNILNSNSSNTRFPQLDKYKEVVRKCLADPDYLLSKEYLQNELHEKPIPSVHKSQSTGKIEPKSSYFEKQEWREQIRNLNCITSLNMTKKVAKKIVQKRRALSIENPKSRVNKNLEKEAASPPSLRPKYKKKAVKNVLMKQPQPSERATRKVAKTLKIDSKNSSGACLYKDKLKNK</sequence>
<accession>A0AAD1U701</accession>
<dbReference type="EMBL" id="CAMPGE010002915">
    <property type="protein sequence ID" value="CAI2361732.1"/>
    <property type="molecule type" value="Genomic_DNA"/>
</dbReference>
<dbReference type="Proteomes" id="UP001295684">
    <property type="component" value="Unassembled WGS sequence"/>
</dbReference>
<evidence type="ECO:0000313" key="2">
    <source>
        <dbReference type="EMBL" id="CAI2361732.1"/>
    </source>
</evidence>
<evidence type="ECO:0000313" key="3">
    <source>
        <dbReference type="Proteomes" id="UP001295684"/>
    </source>
</evidence>
<organism evidence="2 3">
    <name type="scientific">Euplotes crassus</name>
    <dbReference type="NCBI Taxonomy" id="5936"/>
    <lineage>
        <taxon>Eukaryota</taxon>
        <taxon>Sar</taxon>
        <taxon>Alveolata</taxon>
        <taxon>Ciliophora</taxon>
        <taxon>Intramacronucleata</taxon>
        <taxon>Spirotrichea</taxon>
        <taxon>Hypotrichia</taxon>
        <taxon>Euplotida</taxon>
        <taxon>Euplotidae</taxon>
        <taxon>Moneuplotes</taxon>
    </lineage>
</organism>
<evidence type="ECO:0000256" key="1">
    <source>
        <dbReference type="SAM" id="MobiDB-lite"/>
    </source>
</evidence>
<dbReference type="AlphaFoldDB" id="A0AAD1U701"/>
<keyword evidence="3" id="KW-1185">Reference proteome</keyword>
<comment type="caution">
    <text evidence="2">The sequence shown here is derived from an EMBL/GenBank/DDBJ whole genome shotgun (WGS) entry which is preliminary data.</text>
</comment>
<reference evidence="2" key="1">
    <citation type="submission" date="2023-07" db="EMBL/GenBank/DDBJ databases">
        <authorList>
            <consortium name="AG Swart"/>
            <person name="Singh M."/>
            <person name="Singh A."/>
            <person name="Seah K."/>
            <person name="Emmerich C."/>
        </authorList>
    </citation>
    <scope>NUCLEOTIDE SEQUENCE</scope>
    <source>
        <strain evidence="2">DP1</strain>
    </source>
</reference>
<protein>
    <submittedName>
        <fullName evidence="2">Uncharacterized protein</fullName>
    </submittedName>
</protein>
<feature type="region of interest" description="Disordered" evidence="1">
    <location>
        <begin position="424"/>
        <end position="451"/>
    </location>
</feature>